<reference evidence="7 8" key="1">
    <citation type="submission" date="2016-10" db="EMBL/GenBank/DDBJ databases">
        <authorList>
            <person name="de Groot N.N."/>
        </authorList>
    </citation>
    <scope>NUCLEOTIDE SEQUENCE [LARGE SCALE GENOMIC DNA]</scope>
    <source>
        <strain evidence="7 8">DSM 25186</strain>
    </source>
</reference>
<dbReference type="GO" id="GO:0016020">
    <property type="term" value="C:membrane"/>
    <property type="evidence" value="ECO:0007669"/>
    <property type="project" value="UniProtKB-SubCell"/>
</dbReference>
<feature type="transmembrane region" description="Helical" evidence="5">
    <location>
        <begin position="274"/>
        <end position="292"/>
    </location>
</feature>
<dbReference type="SUPFAM" id="SSF103473">
    <property type="entry name" value="MFS general substrate transporter"/>
    <property type="match status" value="1"/>
</dbReference>
<dbReference type="Pfam" id="PF07690">
    <property type="entry name" value="MFS_1"/>
    <property type="match status" value="2"/>
</dbReference>
<organism evidence="7 8">
    <name type="scientific">Catalinimonas alkaloidigena</name>
    <dbReference type="NCBI Taxonomy" id="1075417"/>
    <lineage>
        <taxon>Bacteria</taxon>
        <taxon>Pseudomonadati</taxon>
        <taxon>Bacteroidota</taxon>
        <taxon>Cytophagia</taxon>
        <taxon>Cytophagales</taxon>
        <taxon>Catalimonadaceae</taxon>
        <taxon>Catalinimonas</taxon>
    </lineage>
</organism>
<protein>
    <submittedName>
        <fullName evidence="7">Predicted arabinose efflux permease, MFS family</fullName>
    </submittedName>
</protein>
<feature type="domain" description="Major facilitator superfamily (MFS) profile" evidence="6">
    <location>
        <begin position="12"/>
        <end position="388"/>
    </location>
</feature>
<feature type="transmembrane region" description="Helical" evidence="5">
    <location>
        <begin position="12"/>
        <end position="34"/>
    </location>
</feature>
<feature type="transmembrane region" description="Helical" evidence="5">
    <location>
        <begin position="206"/>
        <end position="233"/>
    </location>
</feature>
<dbReference type="InterPro" id="IPR052714">
    <property type="entry name" value="MFS_Exporter"/>
</dbReference>
<feature type="transmembrane region" description="Helical" evidence="5">
    <location>
        <begin position="245"/>
        <end position="262"/>
    </location>
</feature>
<dbReference type="PANTHER" id="PTHR23531:SF1">
    <property type="entry name" value="QUINOLENE RESISTANCE PROTEIN NORA"/>
    <property type="match status" value="1"/>
</dbReference>
<keyword evidence="4 5" id="KW-0472">Membrane</keyword>
<evidence type="ECO:0000256" key="5">
    <source>
        <dbReference type="SAM" id="Phobius"/>
    </source>
</evidence>
<dbReference type="STRING" id="1075417.SAMN05421823_11234"/>
<proteinExistence type="predicted"/>
<evidence type="ECO:0000259" key="6">
    <source>
        <dbReference type="PROSITE" id="PS50850"/>
    </source>
</evidence>
<evidence type="ECO:0000256" key="4">
    <source>
        <dbReference type="ARBA" id="ARBA00023136"/>
    </source>
</evidence>
<dbReference type="GO" id="GO:0022857">
    <property type="term" value="F:transmembrane transporter activity"/>
    <property type="evidence" value="ECO:0007669"/>
    <property type="project" value="InterPro"/>
</dbReference>
<sequence>MPSSTPRIYTVQFWLLCTSSFLFFASFNLIIPELPAYLARLGGEQYIGLIIALFTLTAGLSRPFSGKLADTWGRIPVMVLGAVVCFFCGFLYPLLTTVGGFLFLRFFHGFSTGFKPTGTSAYVADLVPTDRRGEAMGISSLCGSLGMACGPAVGGWIALHFGLNVMFYTSSAFAILSVLILAGMRETLSQAQPFRLRMLRIGRHEVFEPQALPPALVLLLTSFSYGVVLTLIPDLSVHVGIENKGLFFTSFTAASLAVRILAGKVSDRWGRVIVLKAAGLSIAGAMFFIGLAETKMTLLLASLLLGAGLGMNSPTITAWTIDRAHDRHRGRALATMYIALEAGIGVGALVSGWLYGGEATGFRPAFWLAAGLASLAFVFLVFWQRQQRGLRSTQSQ</sequence>
<dbReference type="PANTHER" id="PTHR23531">
    <property type="entry name" value="QUINOLENE RESISTANCE PROTEIN NORA"/>
    <property type="match status" value="1"/>
</dbReference>
<gene>
    <name evidence="7" type="ORF">SAMN05421823_11234</name>
</gene>
<evidence type="ECO:0000313" key="8">
    <source>
        <dbReference type="Proteomes" id="UP000198510"/>
    </source>
</evidence>
<dbReference type="EMBL" id="FNFO01000012">
    <property type="protein sequence ID" value="SDM30650.1"/>
    <property type="molecule type" value="Genomic_DNA"/>
</dbReference>
<feature type="transmembrane region" description="Helical" evidence="5">
    <location>
        <begin position="77"/>
        <end position="104"/>
    </location>
</feature>
<feature type="transmembrane region" description="Helical" evidence="5">
    <location>
        <begin position="298"/>
        <end position="321"/>
    </location>
</feature>
<dbReference type="PRINTS" id="PR01035">
    <property type="entry name" value="TCRTETA"/>
</dbReference>
<keyword evidence="2 5" id="KW-0812">Transmembrane</keyword>
<evidence type="ECO:0000256" key="1">
    <source>
        <dbReference type="ARBA" id="ARBA00004141"/>
    </source>
</evidence>
<feature type="transmembrane region" description="Helical" evidence="5">
    <location>
        <begin position="165"/>
        <end position="185"/>
    </location>
</feature>
<dbReference type="OrthoDB" id="9812221at2"/>
<evidence type="ECO:0000313" key="7">
    <source>
        <dbReference type="EMBL" id="SDM30650.1"/>
    </source>
</evidence>
<feature type="transmembrane region" description="Helical" evidence="5">
    <location>
        <begin position="365"/>
        <end position="383"/>
    </location>
</feature>
<feature type="transmembrane region" description="Helical" evidence="5">
    <location>
        <begin position="333"/>
        <end position="353"/>
    </location>
</feature>
<evidence type="ECO:0000256" key="2">
    <source>
        <dbReference type="ARBA" id="ARBA00022692"/>
    </source>
</evidence>
<dbReference type="PROSITE" id="PS50850">
    <property type="entry name" value="MFS"/>
    <property type="match status" value="1"/>
</dbReference>
<feature type="transmembrane region" description="Helical" evidence="5">
    <location>
        <begin position="46"/>
        <end position="65"/>
    </location>
</feature>
<comment type="subcellular location">
    <subcellularLocation>
        <location evidence="1">Membrane</location>
        <topology evidence="1">Multi-pass membrane protein</topology>
    </subcellularLocation>
</comment>
<keyword evidence="8" id="KW-1185">Reference proteome</keyword>
<dbReference type="CDD" id="cd17489">
    <property type="entry name" value="MFS_YfcJ_like"/>
    <property type="match status" value="1"/>
</dbReference>
<dbReference type="InterPro" id="IPR001958">
    <property type="entry name" value="Tet-R_TetA/multi-R_MdtG-like"/>
</dbReference>
<dbReference type="Gene3D" id="1.20.1250.20">
    <property type="entry name" value="MFS general substrate transporter like domains"/>
    <property type="match status" value="2"/>
</dbReference>
<keyword evidence="3 5" id="KW-1133">Transmembrane helix</keyword>
<accession>A0A1G9S5S2</accession>
<name>A0A1G9S5S2_9BACT</name>
<dbReference type="AlphaFoldDB" id="A0A1G9S5S2"/>
<dbReference type="Proteomes" id="UP000198510">
    <property type="component" value="Unassembled WGS sequence"/>
</dbReference>
<dbReference type="InterPro" id="IPR011701">
    <property type="entry name" value="MFS"/>
</dbReference>
<dbReference type="InterPro" id="IPR036259">
    <property type="entry name" value="MFS_trans_sf"/>
</dbReference>
<dbReference type="RefSeq" id="WP_089687022.1">
    <property type="nucleotide sequence ID" value="NZ_FNFO01000012.1"/>
</dbReference>
<dbReference type="InterPro" id="IPR020846">
    <property type="entry name" value="MFS_dom"/>
</dbReference>
<evidence type="ECO:0000256" key="3">
    <source>
        <dbReference type="ARBA" id="ARBA00022989"/>
    </source>
</evidence>